<keyword evidence="21" id="KW-1185">Reference proteome</keyword>
<keyword evidence="14" id="KW-0443">Lipid metabolism</keyword>
<dbReference type="PANTHER" id="PTHR46382">
    <property type="entry name" value="PHOSPHATIDATE CYTIDYLYLTRANSFERASE"/>
    <property type="match status" value="1"/>
</dbReference>
<keyword evidence="15 19" id="KW-0472">Membrane</keyword>
<evidence type="ECO:0000313" key="21">
    <source>
        <dbReference type="Proteomes" id="UP000450012"/>
    </source>
</evidence>
<keyword evidence="9" id="KW-0444">Lipid biosynthesis</keyword>
<dbReference type="Pfam" id="PF01148">
    <property type="entry name" value="CTP_transf_1"/>
    <property type="match status" value="1"/>
</dbReference>
<comment type="similarity">
    <text evidence="5 18">Belongs to the CDS family.</text>
</comment>
<keyword evidence="17" id="KW-1208">Phospholipid metabolism</keyword>
<feature type="transmembrane region" description="Helical" evidence="19">
    <location>
        <begin position="31"/>
        <end position="49"/>
    </location>
</feature>
<dbReference type="RefSeq" id="WP_161013583.1">
    <property type="nucleotide sequence ID" value="NZ_WWCK01000003.1"/>
</dbReference>
<evidence type="ECO:0000256" key="4">
    <source>
        <dbReference type="ARBA" id="ARBA00005189"/>
    </source>
</evidence>
<keyword evidence="13 19" id="KW-1133">Transmembrane helix</keyword>
<feature type="transmembrane region" description="Helical" evidence="19">
    <location>
        <begin position="56"/>
        <end position="73"/>
    </location>
</feature>
<protein>
    <recommendedName>
        <fullName evidence="7 18">Phosphatidate cytidylyltransferase</fullName>
        <ecNumber evidence="6 18">2.7.7.41</ecNumber>
    </recommendedName>
</protein>
<keyword evidence="12 18" id="KW-0548">Nucleotidyltransferase</keyword>
<evidence type="ECO:0000256" key="7">
    <source>
        <dbReference type="ARBA" id="ARBA00019373"/>
    </source>
</evidence>
<evidence type="ECO:0000256" key="14">
    <source>
        <dbReference type="ARBA" id="ARBA00023098"/>
    </source>
</evidence>
<evidence type="ECO:0000256" key="18">
    <source>
        <dbReference type="RuleBase" id="RU003938"/>
    </source>
</evidence>
<gene>
    <name evidence="20" type="ORF">GTP45_09210</name>
</gene>
<evidence type="ECO:0000256" key="17">
    <source>
        <dbReference type="ARBA" id="ARBA00023264"/>
    </source>
</evidence>
<comment type="caution">
    <text evidence="20">The sequence shown here is derived from an EMBL/GenBank/DDBJ whole genome shotgun (WGS) entry which is preliminary data.</text>
</comment>
<evidence type="ECO:0000256" key="19">
    <source>
        <dbReference type="SAM" id="Phobius"/>
    </source>
</evidence>
<evidence type="ECO:0000256" key="12">
    <source>
        <dbReference type="ARBA" id="ARBA00022695"/>
    </source>
</evidence>
<evidence type="ECO:0000256" key="15">
    <source>
        <dbReference type="ARBA" id="ARBA00023136"/>
    </source>
</evidence>
<dbReference type="Proteomes" id="UP000450012">
    <property type="component" value="Unassembled WGS sequence"/>
</dbReference>
<evidence type="ECO:0000256" key="5">
    <source>
        <dbReference type="ARBA" id="ARBA00010185"/>
    </source>
</evidence>
<keyword evidence="11 18" id="KW-0812">Transmembrane</keyword>
<proteinExistence type="inferred from homology"/>
<comment type="pathway">
    <text evidence="3 18">Phospholipid metabolism; CDP-diacylglycerol biosynthesis; CDP-diacylglycerol from sn-glycerol 3-phosphate: step 3/3.</text>
</comment>
<feature type="transmembrane region" description="Helical" evidence="19">
    <location>
        <begin position="107"/>
        <end position="130"/>
    </location>
</feature>
<evidence type="ECO:0000256" key="2">
    <source>
        <dbReference type="ARBA" id="ARBA00004651"/>
    </source>
</evidence>
<dbReference type="PANTHER" id="PTHR46382:SF1">
    <property type="entry name" value="PHOSPHATIDATE CYTIDYLYLTRANSFERASE"/>
    <property type="match status" value="1"/>
</dbReference>
<name>A0A7X4GNY3_9BURK</name>
<evidence type="ECO:0000313" key="20">
    <source>
        <dbReference type="EMBL" id="MYM67005.1"/>
    </source>
</evidence>
<feature type="transmembrane region" description="Helical" evidence="19">
    <location>
        <begin position="217"/>
        <end position="239"/>
    </location>
</feature>
<comment type="subcellular location">
    <subcellularLocation>
        <location evidence="2">Cell membrane</location>
        <topology evidence="2">Multi-pass membrane protein</topology>
    </subcellularLocation>
</comment>
<evidence type="ECO:0000256" key="1">
    <source>
        <dbReference type="ARBA" id="ARBA00001698"/>
    </source>
</evidence>
<evidence type="ECO:0000256" key="11">
    <source>
        <dbReference type="ARBA" id="ARBA00022692"/>
    </source>
</evidence>
<sequence>MLKTRIITAVVLLAVLLPVLFFNYFPAFALVVTLFVGAAVWEGARLFGIGESKARVAGFVGGALFVALMYSAKPGSVNALYGVAALLWIIRYAPTLGLGLPQLGGAANWSLAITFTFAVFAAFFAIVGLYLHSPLYLLSVMVLVWIADIGAYFSGKAFGKRKLAPTISPGKSREGAIGGAIAVLVIASVSVLLAGAGDTGAAPWLQDTFSYKLHARFGWGLTLLILLVIVMFSVIGDLFESALKRRIGFKDSSNLLPGHGGVLDRVDALIPVLPMAALVTSWI</sequence>
<dbReference type="GO" id="GO:0016024">
    <property type="term" value="P:CDP-diacylglycerol biosynthetic process"/>
    <property type="evidence" value="ECO:0007669"/>
    <property type="project" value="UniProtKB-UniPathway"/>
</dbReference>
<evidence type="ECO:0000256" key="13">
    <source>
        <dbReference type="ARBA" id="ARBA00022989"/>
    </source>
</evidence>
<keyword evidence="16" id="KW-0594">Phospholipid biosynthesis</keyword>
<evidence type="ECO:0000256" key="9">
    <source>
        <dbReference type="ARBA" id="ARBA00022516"/>
    </source>
</evidence>
<keyword evidence="8" id="KW-1003">Cell membrane</keyword>
<dbReference type="UniPathway" id="UPA00557">
    <property type="reaction ID" value="UER00614"/>
</dbReference>
<evidence type="ECO:0000256" key="8">
    <source>
        <dbReference type="ARBA" id="ARBA00022475"/>
    </source>
</evidence>
<evidence type="ECO:0000256" key="6">
    <source>
        <dbReference type="ARBA" id="ARBA00012487"/>
    </source>
</evidence>
<comment type="catalytic activity">
    <reaction evidence="1 18">
        <text>a 1,2-diacyl-sn-glycero-3-phosphate + CTP + H(+) = a CDP-1,2-diacyl-sn-glycerol + diphosphate</text>
        <dbReference type="Rhea" id="RHEA:16229"/>
        <dbReference type="ChEBI" id="CHEBI:15378"/>
        <dbReference type="ChEBI" id="CHEBI:33019"/>
        <dbReference type="ChEBI" id="CHEBI:37563"/>
        <dbReference type="ChEBI" id="CHEBI:58332"/>
        <dbReference type="ChEBI" id="CHEBI:58608"/>
        <dbReference type="EC" id="2.7.7.41"/>
    </reaction>
</comment>
<evidence type="ECO:0000256" key="10">
    <source>
        <dbReference type="ARBA" id="ARBA00022679"/>
    </source>
</evidence>
<feature type="transmembrane region" description="Helical" evidence="19">
    <location>
        <begin position="136"/>
        <end position="155"/>
    </location>
</feature>
<dbReference type="AlphaFoldDB" id="A0A7X4GNY3"/>
<feature type="transmembrane region" description="Helical" evidence="19">
    <location>
        <begin position="79"/>
        <end position="100"/>
    </location>
</feature>
<feature type="transmembrane region" description="Helical" evidence="19">
    <location>
        <begin position="176"/>
        <end position="197"/>
    </location>
</feature>
<dbReference type="GO" id="GO:0005886">
    <property type="term" value="C:plasma membrane"/>
    <property type="evidence" value="ECO:0007669"/>
    <property type="project" value="UniProtKB-SubCell"/>
</dbReference>
<dbReference type="EMBL" id="WWCK01000003">
    <property type="protein sequence ID" value="MYM67005.1"/>
    <property type="molecule type" value="Genomic_DNA"/>
</dbReference>
<organism evidence="20 21">
    <name type="scientific">Duganella rivi</name>
    <dbReference type="NCBI Taxonomy" id="2666083"/>
    <lineage>
        <taxon>Bacteria</taxon>
        <taxon>Pseudomonadati</taxon>
        <taxon>Pseudomonadota</taxon>
        <taxon>Betaproteobacteria</taxon>
        <taxon>Burkholderiales</taxon>
        <taxon>Oxalobacteraceae</taxon>
        <taxon>Telluria group</taxon>
        <taxon>Duganella</taxon>
    </lineage>
</organism>
<reference evidence="20 21" key="1">
    <citation type="submission" date="2019-12" db="EMBL/GenBank/DDBJ databases">
        <title>Novel species isolated from a subtropical stream in China.</title>
        <authorList>
            <person name="Lu H."/>
        </authorList>
    </citation>
    <scope>NUCLEOTIDE SEQUENCE [LARGE SCALE GENOMIC DNA]</scope>
    <source>
        <strain evidence="20 21">FT55W</strain>
    </source>
</reference>
<evidence type="ECO:0000256" key="16">
    <source>
        <dbReference type="ARBA" id="ARBA00023209"/>
    </source>
</evidence>
<dbReference type="InterPro" id="IPR000374">
    <property type="entry name" value="PC_trans"/>
</dbReference>
<accession>A0A7X4GNY3</accession>
<dbReference type="GO" id="GO:0004605">
    <property type="term" value="F:phosphatidate cytidylyltransferase activity"/>
    <property type="evidence" value="ECO:0007669"/>
    <property type="project" value="UniProtKB-EC"/>
</dbReference>
<comment type="pathway">
    <text evidence="4">Lipid metabolism.</text>
</comment>
<evidence type="ECO:0000256" key="3">
    <source>
        <dbReference type="ARBA" id="ARBA00005119"/>
    </source>
</evidence>
<dbReference type="EC" id="2.7.7.41" evidence="6 18"/>
<keyword evidence="10 18" id="KW-0808">Transferase</keyword>
<dbReference type="PROSITE" id="PS01315">
    <property type="entry name" value="CDS"/>
    <property type="match status" value="1"/>
</dbReference>